<keyword evidence="3" id="KW-1185">Reference proteome</keyword>
<dbReference type="InterPro" id="IPR044930">
    <property type="entry name" value="Homing_endonuclease_His-Me"/>
</dbReference>
<dbReference type="KEGG" id="vg:13828903"/>
<dbReference type="GeneID" id="13828903"/>
<organism evidence="2 3">
    <name type="scientific">Pseudomonas phage UFV-P2</name>
    <dbReference type="NCBI Taxonomy" id="1235661"/>
    <lineage>
        <taxon>Viruses</taxon>
        <taxon>Duplodnaviria</taxon>
        <taxon>Heunggongvirae</taxon>
        <taxon>Uroviricota</taxon>
        <taxon>Caudoviricetes</taxon>
        <taxon>Vicosavirus</taxon>
        <taxon>Vicosavirus UFVP2</taxon>
    </lineage>
</organism>
<feature type="domain" description="HNH nuclease" evidence="1">
    <location>
        <begin position="41"/>
        <end position="81"/>
    </location>
</feature>
<dbReference type="Gene3D" id="3.90.75.10">
    <property type="entry name" value="Homing Intron 3 (I-ppo) Encoded Endonuclease, Chain A"/>
    <property type="match status" value="1"/>
</dbReference>
<dbReference type="SUPFAM" id="SSF54060">
    <property type="entry name" value="His-Me finger endonucleases"/>
    <property type="match status" value="1"/>
</dbReference>
<keyword evidence="2" id="KW-0540">Nuclease</keyword>
<dbReference type="Proteomes" id="UP000007008">
    <property type="component" value="Segment"/>
</dbReference>
<keyword evidence="2" id="KW-0378">Hydrolase</keyword>
<dbReference type="RefSeq" id="YP_006907075.2">
    <property type="nucleotide sequence ID" value="NC_018850.2"/>
</dbReference>
<dbReference type="EMBL" id="JX863101">
    <property type="protein sequence ID" value="AFU62949.2"/>
    <property type="molecule type" value="Genomic_DNA"/>
</dbReference>
<keyword evidence="2" id="KW-0255">Endonuclease</keyword>
<dbReference type="InterPro" id="IPR044925">
    <property type="entry name" value="His-Me_finger_sf"/>
</dbReference>
<reference evidence="2 3" key="1">
    <citation type="journal article" date="2013" name="Genome Announc.">
        <title>Complete Genome Sequence of the Pseudomonas fluorescens Bacteriophage UFV-P2.</title>
        <authorList>
            <person name="Eller M.R."/>
            <person name="Salgado R.L."/>
            <person name="Vidigal P.M."/>
            <person name="Alves M.P."/>
            <person name="Dias R.S."/>
            <person name="de Oliveira L.L."/>
            <person name="da Silva C.C."/>
            <person name="de Carvalho A.F."/>
            <person name="De Paula S.O."/>
        </authorList>
    </citation>
    <scope>NUCLEOTIDE SEQUENCE [LARGE SCALE GENOMIC DNA]</scope>
</reference>
<accession>K0ILN9</accession>
<evidence type="ECO:0000313" key="3">
    <source>
        <dbReference type="Proteomes" id="UP000007008"/>
    </source>
</evidence>
<protein>
    <submittedName>
        <fullName evidence="2">HNH endonuclease</fullName>
    </submittedName>
</protein>
<dbReference type="GO" id="GO:0004519">
    <property type="term" value="F:endonuclease activity"/>
    <property type="evidence" value="ECO:0007669"/>
    <property type="project" value="UniProtKB-KW"/>
</dbReference>
<dbReference type="InterPro" id="IPR003615">
    <property type="entry name" value="HNH_nuc"/>
</dbReference>
<sequence length="134" mass="15339">MKKVLKFLSNTDQVGDCLVWKGAVKRGYPRVGINGNSNARLHRYIFEVVNGELPEVVRHTCDNPLCINPQHLIAGTQYDNVQDRNDRDRTHSNVSEGEKNLVFFLRGLGMSYKEIAKTQNINPKRVGYILQRLK</sequence>
<proteinExistence type="predicted"/>
<evidence type="ECO:0000259" key="1">
    <source>
        <dbReference type="Pfam" id="PF13392"/>
    </source>
</evidence>
<dbReference type="Pfam" id="PF13392">
    <property type="entry name" value="HNH_3"/>
    <property type="match status" value="1"/>
</dbReference>
<name>K0ILN9_9CAUD</name>
<evidence type="ECO:0000313" key="2">
    <source>
        <dbReference type="EMBL" id="AFU62949.2"/>
    </source>
</evidence>
<dbReference type="OrthoDB" id="21336at10239"/>